<feature type="chain" id="PRO_5040538218" description="1,3-beta-glucanosyltransferase" evidence="5">
    <location>
        <begin position="34"/>
        <end position="561"/>
    </location>
</feature>
<dbReference type="AlphaFoldDB" id="A0A9P4KGH9"/>
<proteinExistence type="inferred from homology"/>
<evidence type="ECO:0000256" key="4">
    <source>
        <dbReference type="ARBA" id="ARBA00023180"/>
    </source>
</evidence>
<evidence type="ECO:0000256" key="5">
    <source>
        <dbReference type="RuleBase" id="RU361209"/>
    </source>
</evidence>
<keyword evidence="5" id="KW-0808">Transferase</keyword>
<dbReference type="SUPFAM" id="SSF51445">
    <property type="entry name" value="(Trans)glycosidases"/>
    <property type="match status" value="1"/>
</dbReference>
<organism evidence="7 8">
    <name type="scientific">Lojkania enalia</name>
    <dbReference type="NCBI Taxonomy" id="147567"/>
    <lineage>
        <taxon>Eukaryota</taxon>
        <taxon>Fungi</taxon>
        <taxon>Dikarya</taxon>
        <taxon>Ascomycota</taxon>
        <taxon>Pezizomycotina</taxon>
        <taxon>Dothideomycetes</taxon>
        <taxon>Pleosporomycetidae</taxon>
        <taxon>Pleosporales</taxon>
        <taxon>Pleosporales incertae sedis</taxon>
        <taxon>Lojkania</taxon>
    </lineage>
</organism>
<gene>
    <name evidence="7" type="ORF">CC78DRAFT_565914</name>
</gene>
<evidence type="ECO:0000313" key="8">
    <source>
        <dbReference type="Proteomes" id="UP000800093"/>
    </source>
</evidence>
<accession>A0A9P4KGH9</accession>
<dbReference type="OrthoDB" id="421038at2759"/>
<dbReference type="CDD" id="cd12087">
    <property type="entry name" value="TM_EGFR-like"/>
    <property type="match status" value="1"/>
</dbReference>
<keyword evidence="6" id="KW-0812">Transmembrane</keyword>
<keyword evidence="5" id="KW-0336">GPI-anchor</keyword>
<dbReference type="GO" id="GO:0071970">
    <property type="term" value="P:fungal-type cell wall (1-&gt;3)-beta-D-glucan biosynthetic process"/>
    <property type="evidence" value="ECO:0007669"/>
    <property type="project" value="TreeGrafter"/>
</dbReference>
<evidence type="ECO:0000313" key="7">
    <source>
        <dbReference type="EMBL" id="KAF2267726.1"/>
    </source>
</evidence>
<comment type="subcellular location">
    <subcellularLocation>
        <location evidence="1 5">Cell membrane</location>
        <topology evidence="1 5">Lipid-anchor</topology>
        <topology evidence="1 5">GPI-anchor</topology>
    </subcellularLocation>
</comment>
<dbReference type="EMBL" id="ML986589">
    <property type="protein sequence ID" value="KAF2267726.1"/>
    <property type="molecule type" value="Genomic_DNA"/>
</dbReference>
<dbReference type="Proteomes" id="UP000800093">
    <property type="component" value="Unassembled WGS sequence"/>
</dbReference>
<dbReference type="Pfam" id="PF03198">
    <property type="entry name" value="Glyco_hydro_72"/>
    <property type="match status" value="1"/>
</dbReference>
<dbReference type="Gene3D" id="3.20.20.80">
    <property type="entry name" value="Glycosidases"/>
    <property type="match status" value="1"/>
</dbReference>
<dbReference type="GO" id="GO:0098552">
    <property type="term" value="C:side of membrane"/>
    <property type="evidence" value="ECO:0007669"/>
    <property type="project" value="UniProtKB-KW"/>
</dbReference>
<reference evidence="8" key="1">
    <citation type="journal article" date="2020" name="Stud. Mycol.">
        <title>101 Dothideomycetes genomes: A test case for predicting lifestyles and emergence of pathogens.</title>
        <authorList>
            <person name="Haridas S."/>
            <person name="Albert R."/>
            <person name="Binder M."/>
            <person name="Bloem J."/>
            <person name="LaButti K."/>
            <person name="Salamov A."/>
            <person name="Andreopoulos B."/>
            <person name="Baker S."/>
            <person name="Barry K."/>
            <person name="Bills G."/>
            <person name="Bluhm B."/>
            <person name="Cannon C."/>
            <person name="Castanera R."/>
            <person name="Culley D."/>
            <person name="Daum C."/>
            <person name="Ezra D."/>
            <person name="Gonzalez J."/>
            <person name="Henrissat B."/>
            <person name="Kuo A."/>
            <person name="Liang C."/>
            <person name="Lipzen A."/>
            <person name="Lutzoni F."/>
            <person name="Magnuson J."/>
            <person name="Mondo S."/>
            <person name="Nolan M."/>
            <person name="Ohm R."/>
            <person name="Pangilinan J."/>
            <person name="Park H.-J."/>
            <person name="Ramirez L."/>
            <person name="Alfaro M."/>
            <person name="Sun H."/>
            <person name="Tritt A."/>
            <person name="Yoshinaga Y."/>
            <person name="Zwiers L.-H."/>
            <person name="Turgeon B."/>
            <person name="Goodwin S."/>
            <person name="Spatafora J."/>
            <person name="Crous P."/>
            <person name="Grigoriev I."/>
        </authorList>
    </citation>
    <scope>NUCLEOTIDE SEQUENCE [LARGE SCALE GENOMIC DNA]</scope>
    <source>
        <strain evidence="8">CBS 304.66</strain>
    </source>
</reference>
<keyword evidence="4" id="KW-0325">Glycoprotein</keyword>
<dbReference type="GO" id="GO:0031505">
    <property type="term" value="P:fungal-type cell wall organization"/>
    <property type="evidence" value="ECO:0007669"/>
    <property type="project" value="TreeGrafter"/>
</dbReference>
<feature type="transmembrane region" description="Helical" evidence="6">
    <location>
        <begin position="412"/>
        <end position="435"/>
    </location>
</feature>
<dbReference type="InterPro" id="IPR017853">
    <property type="entry name" value="GH"/>
</dbReference>
<keyword evidence="6" id="KW-1133">Transmembrane helix</keyword>
<protein>
    <recommendedName>
        <fullName evidence="5">1,3-beta-glucanosyltransferase</fullName>
        <ecNumber evidence="5">2.4.1.-</ecNumber>
    </recommendedName>
</protein>
<sequence length="561" mass="62326">MTWLLAMLVPNPLSTSLATLLTVFALFPHCALATLSPISVKGSKFFSSDGAQFFMKGIQYVRPVDGLLELNDASQCAFDAPVIQKLGANVIRVSYAQPGDNHDACMKAFDDAGIYVMVDLDGGEGSPIDDESPDWNVYKRDRWSQILDTFQKYDNLLGFFAGFDTFDQTNTTNAAEYVKAAITDMKAYRDFMQYRKIPIGYVAYDIAELRTLQQDYFDCGNDSISADFYGINTEYWCYTDEFAGSDYEEMYNQAEGYDIPIILTGTGCSDVTPRDFSDQAALLGTDMNDRFSGSLVYEWANAEGYKFVTYNNLQATGEPTRLRDFDELSTQWATLKPTGIRQSDYSPTLTKRKCPDPTESLWDLPDVAALPVVGTSGLTRPESSATTGSVDVAATQGVTSGPVQNKKISGGAIAGIVIGTLVAAALVMGLVIFFLRRRRQHVTELEGSQAQPVESDKMLVTENGSNKESFYSGTSHRFSAREQSSELDTSATAYELSQGHQAENYELPGTQEIVYPKPQDPEVPLQPSPYVQAQRKMEIDWLENEEARLRHQRELLRQQND</sequence>
<keyword evidence="5" id="KW-0449">Lipoprotein</keyword>
<name>A0A9P4KGH9_9PLEO</name>
<comment type="similarity">
    <text evidence="2 5">Belongs to the glycosyl hydrolase 72 family.</text>
</comment>
<evidence type="ECO:0000256" key="1">
    <source>
        <dbReference type="ARBA" id="ARBA00004609"/>
    </source>
</evidence>
<comment type="caution">
    <text evidence="7">The sequence shown here is derived from an EMBL/GenBank/DDBJ whole genome shotgun (WGS) entry which is preliminary data.</text>
</comment>
<keyword evidence="3 5" id="KW-0732">Signal</keyword>
<dbReference type="GO" id="GO:0005886">
    <property type="term" value="C:plasma membrane"/>
    <property type="evidence" value="ECO:0007669"/>
    <property type="project" value="UniProtKB-SubCell"/>
</dbReference>
<dbReference type="EC" id="2.4.1.-" evidence="5"/>
<feature type="signal peptide" evidence="5">
    <location>
        <begin position="1"/>
        <end position="33"/>
    </location>
</feature>
<dbReference type="InterPro" id="IPR004886">
    <property type="entry name" value="Glucanosyltransferase"/>
</dbReference>
<keyword evidence="5 6" id="KW-0472">Membrane</keyword>
<evidence type="ECO:0000256" key="2">
    <source>
        <dbReference type="ARBA" id="ARBA00007528"/>
    </source>
</evidence>
<evidence type="ECO:0000256" key="6">
    <source>
        <dbReference type="SAM" id="Phobius"/>
    </source>
</evidence>
<evidence type="ECO:0000256" key="3">
    <source>
        <dbReference type="ARBA" id="ARBA00022729"/>
    </source>
</evidence>
<dbReference type="PANTHER" id="PTHR31468">
    <property type="entry name" value="1,3-BETA-GLUCANOSYLTRANSFERASE GAS1"/>
    <property type="match status" value="1"/>
</dbReference>
<keyword evidence="8" id="KW-1185">Reference proteome</keyword>
<comment type="function">
    <text evidence="5">Splits internally a 1,3-beta-glucan molecule and transfers the newly generated reducing end (the donor) to the non-reducing end of another 1,3-beta-glucan molecule (the acceptor) forming a 1,3-beta linkage, resulting in the elongation of 1,3-beta-glucan chains in the cell wall.</text>
</comment>
<dbReference type="PANTHER" id="PTHR31468:SF8">
    <property type="entry name" value="1,3-BETA-GLUCANOSYLTRANSFERASE GAS2"/>
    <property type="match status" value="1"/>
</dbReference>
<dbReference type="GO" id="GO:0042124">
    <property type="term" value="F:1,3-beta-glucanosyltransferase activity"/>
    <property type="evidence" value="ECO:0007669"/>
    <property type="project" value="TreeGrafter"/>
</dbReference>